<accession>A0ABM4U0W1</accession>
<dbReference type="PANTHER" id="PTHR46890">
    <property type="entry name" value="NON-LTR RETROLELEMENT REVERSE TRANSCRIPTASE-LIKE PROTEIN-RELATED"/>
    <property type="match status" value="1"/>
</dbReference>
<dbReference type="RefSeq" id="XP_071900920.1">
    <property type="nucleotide sequence ID" value="XM_072044819.1"/>
</dbReference>
<dbReference type="PANTHER" id="PTHR46890:SF48">
    <property type="entry name" value="RNA-DIRECTED DNA POLYMERASE"/>
    <property type="match status" value="1"/>
</dbReference>
<dbReference type="InterPro" id="IPR000477">
    <property type="entry name" value="RT_dom"/>
</dbReference>
<evidence type="ECO:0000259" key="1">
    <source>
        <dbReference type="Pfam" id="PF00078"/>
    </source>
</evidence>
<dbReference type="InterPro" id="IPR043502">
    <property type="entry name" value="DNA/RNA_pol_sf"/>
</dbReference>
<feature type="domain" description="Reverse transcriptase" evidence="1">
    <location>
        <begin position="204"/>
        <end position="360"/>
    </location>
</feature>
<dbReference type="Proteomes" id="UP001652660">
    <property type="component" value="Chromosome 4c"/>
</dbReference>
<sequence length="484" mass="56605">MCNHLENEASDHSMLLLDTNPDQRKVKKRFYFDQRWVKNGEIREVIERVWGSEHQGSRMFKVTRKIRECRMALLTWKRNNSLNSGRQIMELKEKIQELKVSNNLEKRGQITELKLQLSTAYREEELYWSHKARTRWLQEGDKNTAFFHASVMAARKQRKITCLQKDNGQWCKTDQELREEILVSFFHTGNMLKVVNETLITLIPKVENPINLTQYRPISLCNTLYKIISKVLANKLKVVLNKCISETQSAFVPSRQIVDNVLIAHEVMHFLKNKRKGKVGFMAIKLDMSKAYDKVEWKFIGRMMVNMGFCPIFVRWIISYISSVSYSFNLNGAKVGYIKPSRGLRQGDPLSPYLFLICAKAPVRWEELRDLQSNLWRWWEAVAQTGSKELGTEHIVLTANILWQIWKARNKMVFEQQRSGANDVVQRAQQEWLEYDDVWQQEGAIKQNERAGSQMEQVMVPRAEGVIRISTDAALNARMIRTGK</sequence>
<proteinExistence type="predicted"/>
<evidence type="ECO:0000313" key="2">
    <source>
        <dbReference type="Proteomes" id="UP001652660"/>
    </source>
</evidence>
<dbReference type="GeneID" id="140004680"/>
<dbReference type="CDD" id="cd01650">
    <property type="entry name" value="RT_nLTR_like"/>
    <property type="match status" value="1"/>
</dbReference>
<dbReference type="InterPro" id="IPR052343">
    <property type="entry name" value="Retrotransposon-Effector_Assoc"/>
</dbReference>
<dbReference type="SUPFAM" id="SSF56672">
    <property type="entry name" value="DNA/RNA polymerases"/>
    <property type="match status" value="1"/>
</dbReference>
<protein>
    <recommendedName>
        <fullName evidence="1">Reverse transcriptase domain-containing protein</fullName>
    </recommendedName>
</protein>
<organism evidence="2 3">
    <name type="scientific">Coffea arabica</name>
    <name type="common">Arabian coffee</name>
    <dbReference type="NCBI Taxonomy" id="13443"/>
    <lineage>
        <taxon>Eukaryota</taxon>
        <taxon>Viridiplantae</taxon>
        <taxon>Streptophyta</taxon>
        <taxon>Embryophyta</taxon>
        <taxon>Tracheophyta</taxon>
        <taxon>Spermatophyta</taxon>
        <taxon>Magnoliopsida</taxon>
        <taxon>eudicotyledons</taxon>
        <taxon>Gunneridae</taxon>
        <taxon>Pentapetalae</taxon>
        <taxon>asterids</taxon>
        <taxon>lamiids</taxon>
        <taxon>Gentianales</taxon>
        <taxon>Rubiaceae</taxon>
        <taxon>Ixoroideae</taxon>
        <taxon>Gardenieae complex</taxon>
        <taxon>Bertiereae - Coffeeae clade</taxon>
        <taxon>Coffeeae</taxon>
        <taxon>Coffea</taxon>
    </lineage>
</organism>
<keyword evidence="2" id="KW-1185">Reference proteome</keyword>
<dbReference type="Pfam" id="PF00078">
    <property type="entry name" value="RVT_1"/>
    <property type="match status" value="1"/>
</dbReference>
<reference evidence="3" key="1">
    <citation type="submission" date="2025-08" db="UniProtKB">
        <authorList>
            <consortium name="RefSeq"/>
        </authorList>
    </citation>
    <scope>IDENTIFICATION</scope>
    <source>
        <tissue evidence="3">Leaves</tissue>
    </source>
</reference>
<evidence type="ECO:0000313" key="3">
    <source>
        <dbReference type="RefSeq" id="XP_071900920.1"/>
    </source>
</evidence>
<name>A0ABM4U0W1_COFAR</name>
<gene>
    <name evidence="3" type="primary">LOC140004680</name>
</gene>